<dbReference type="EMBL" id="WTPX01000075">
    <property type="protein sequence ID" value="NNJ26384.1"/>
    <property type="molecule type" value="Genomic_DNA"/>
</dbReference>
<proteinExistence type="inferred from homology"/>
<sequence>MWGWRRFLLRLFGANVGRGAKVLPSAKVWLPANLTLGEYACLGAEVDCYCVAPISVGAHATVSQRAFLCAATHDISDPHMRLVARPIMIEASAWVCAEAFVGPGIAVGEGAVVGARAVAVKNVEPWAIVVGNPARFLRRRNLQEQPVADASRAPV</sequence>
<name>A0ABX1VE96_9PLAN</name>
<keyword evidence="3" id="KW-0012">Acyltransferase</keyword>
<protein>
    <submittedName>
        <fullName evidence="3">2,3,4,5-tetrahydropyridine-2,6-dicarboxylate N-acetyltransferase</fullName>
        <ecNumber evidence="3">2.3.1.89</ecNumber>
    </submittedName>
</protein>
<comment type="similarity">
    <text evidence="1">Belongs to the transferase hexapeptide repeat family.</text>
</comment>
<gene>
    <name evidence="3" type="primary">dapH_1</name>
    <name evidence="3" type="ORF">LzC2_24670</name>
</gene>
<dbReference type="Proteomes" id="UP000609651">
    <property type="component" value="Unassembled WGS sequence"/>
</dbReference>
<dbReference type="EC" id="2.3.1.89" evidence="3"/>
<reference evidence="3 4" key="1">
    <citation type="journal article" date="2020" name="Syst. Appl. Microbiol.">
        <title>Alienimonas chondri sp. nov., a novel planctomycete isolated from the biofilm of the red alga Chondrus crispus.</title>
        <authorList>
            <person name="Vitorino I."/>
            <person name="Albuquerque L."/>
            <person name="Wiegand S."/>
            <person name="Kallscheuer N."/>
            <person name="da Costa M.S."/>
            <person name="Lobo-da-Cunha A."/>
            <person name="Jogler C."/>
            <person name="Lage O.M."/>
        </authorList>
    </citation>
    <scope>NUCLEOTIDE SEQUENCE [LARGE SCALE GENOMIC DNA]</scope>
    <source>
        <strain evidence="3 4">LzC2</strain>
    </source>
</reference>
<evidence type="ECO:0000256" key="1">
    <source>
        <dbReference type="ARBA" id="ARBA00007274"/>
    </source>
</evidence>
<dbReference type="Gene3D" id="2.160.10.10">
    <property type="entry name" value="Hexapeptide repeat proteins"/>
    <property type="match status" value="1"/>
</dbReference>
<keyword evidence="2 3" id="KW-0808">Transferase</keyword>
<dbReference type="PANTHER" id="PTHR23416:SF23">
    <property type="entry name" value="ACETYLTRANSFERASE C18B11.09C-RELATED"/>
    <property type="match status" value="1"/>
</dbReference>
<organism evidence="3 4">
    <name type="scientific">Alienimonas chondri</name>
    <dbReference type="NCBI Taxonomy" id="2681879"/>
    <lineage>
        <taxon>Bacteria</taxon>
        <taxon>Pseudomonadati</taxon>
        <taxon>Planctomycetota</taxon>
        <taxon>Planctomycetia</taxon>
        <taxon>Planctomycetales</taxon>
        <taxon>Planctomycetaceae</taxon>
        <taxon>Alienimonas</taxon>
    </lineage>
</organism>
<dbReference type="InterPro" id="IPR011004">
    <property type="entry name" value="Trimer_LpxA-like_sf"/>
</dbReference>
<evidence type="ECO:0000256" key="2">
    <source>
        <dbReference type="ARBA" id="ARBA00022679"/>
    </source>
</evidence>
<dbReference type="PANTHER" id="PTHR23416">
    <property type="entry name" value="SIALIC ACID SYNTHASE-RELATED"/>
    <property type="match status" value="1"/>
</dbReference>
<evidence type="ECO:0000313" key="4">
    <source>
        <dbReference type="Proteomes" id="UP000609651"/>
    </source>
</evidence>
<evidence type="ECO:0000313" key="3">
    <source>
        <dbReference type="EMBL" id="NNJ26384.1"/>
    </source>
</evidence>
<comment type="caution">
    <text evidence="3">The sequence shown here is derived from an EMBL/GenBank/DDBJ whole genome shotgun (WGS) entry which is preliminary data.</text>
</comment>
<dbReference type="SUPFAM" id="SSF51161">
    <property type="entry name" value="Trimeric LpxA-like enzymes"/>
    <property type="match status" value="1"/>
</dbReference>
<keyword evidence="4" id="KW-1185">Reference proteome</keyword>
<accession>A0ABX1VE96</accession>
<dbReference type="InterPro" id="IPR051159">
    <property type="entry name" value="Hexapeptide_acetyltransf"/>
</dbReference>
<dbReference type="GO" id="GO:0047200">
    <property type="term" value="F:tetrahydrodipicolinate N-acetyltransferase activity"/>
    <property type="evidence" value="ECO:0007669"/>
    <property type="project" value="UniProtKB-EC"/>
</dbReference>